<organism evidence="3 4">
    <name type="scientific">Chlorella ohadii</name>
    <dbReference type="NCBI Taxonomy" id="2649997"/>
    <lineage>
        <taxon>Eukaryota</taxon>
        <taxon>Viridiplantae</taxon>
        <taxon>Chlorophyta</taxon>
        <taxon>core chlorophytes</taxon>
        <taxon>Trebouxiophyceae</taxon>
        <taxon>Chlorellales</taxon>
        <taxon>Chlorellaceae</taxon>
        <taxon>Chlorella clade</taxon>
        <taxon>Chlorella</taxon>
    </lineage>
</organism>
<dbReference type="InterPro" id="IPR006222">
    <property type="entry name" value="GCVT_N"/>
</dbReference>
<evidence type="ECO:0000259" key="2">
    <source>
        <dbReference type="Pfam" id="PF01571"/>
    </source>
</evidence>
<feature type="compositionally biased region" description="Basic and acidic residues" evidence="1">
    <location>
        <begin position="417"/>
        <end position="431"/>
    </location>
</feature>
<dbReference type="EMBL" id="JADXDR010000196">
    <property type="protein sequence ID" value="KAI7836281.1"/>
    <property type="molecule type" value="Genomic_DNA"/>
</dbReference>
<dbReference type="AlphaFoldDB" id="A0AAD5DHI7"/>
<sequence>MIASVGGSGVATCKAVPLAAGHPVAVASSRGGNAARRRRIQACSRSSAAQQPRSNRGAAVAAAAQPPNIDLDALLGELETPEIDADLATLQAEQGAVFDDAGVVVHYKNDSRAMHALEHTAVVADRSHCGRLRLSGEGRLAFLHGQSTADIQALQPGSGCDTVFVTAQARTLDLATVLAQGSGLLVLVSPGMKQQLAERLDKYIFPGDQVQLADVSAKTCMFSLLGPQADAVMQQLQAAGICGAPYGTHTLLSYQGKPVIVMAGGGLPGPGYTFIVDESVATDVWRALTSQEGVHNLNAVKQQLWGLDMEAPCVVGDAVAAPDGTKLGRVTSYIDTPSGQHRALAYLKCKVQGQQLDLEGLRVTVNGARGTVVAAPFLSRAFPEQQAAEAAGGATGGSGGAAASGPSDAELAAQRAQQEKEAAEERRRAEKMAAMQARLAAFQAQQQQDQ</sequence>
<dbReference type="GO" id="GO:0005739">
    <property type="term" value="C:mitochondrion"/>
    <property type="evidence" value="ECO:0007669"/>
    <property type="project" value="TreeGrafter"/>
</dbReference>
<comment type="caution">
    <text evidence="3">The sequence shown here is derived from an EMBL/GenBank/DDBJ whole genome shotgun (WGS) entry which is preliminary data.</text>
</comment>
<name>A0AAD5DHI7_9CHLO</name>
<proteinExistence type="predicted"/>
<dbReference type="PANTHER" id="PTHR43757:SF14">
    <property type="entry name" value="GLYCINE CLEAVAGE T-PROTEIN FAMILY"/>
    <property type="match status" value="1"/>
</dbReference>
<dbReference type="InterPro" id="IPR027266">
    <property type="entry name" value="TrmE/GcvT-like"/>
</dbReference>
<keyword evidence="4" id="KW-1185">Reference proteome</keyword>
<dbReference type="SUPFAM" id="SSF103025">
    <property type="entry name" value="Folate-binding domain"/>
    <property type="match status" value="1"/>
</dbReference>
<dbReference type="PANTHER" id="PTHR43757">
    <property type="entry name" value="AMINOMETHYLTRANSFERASE"/>
    <property type="match status" value="1"/>
</dbReference>
<dbReference type="Gene3D" id="3.30.1360.120">
    <property type="entry name" value="Probable tRNA modification gtpase trme, domain 1"/>
    <property type="match status" value="1"/>
</dbReference>
<gene>
    <name evidence="3" type="ORF">COHA_009869</name>
</gene>
<protein>
    <recommendedName>
        <fullName evidence="2">GCVT N-terminal domain-containing protein</fullName>
    </recommendedName>
</protein>
<evidence type="ECO:0000313" key="3">
    <source>
        <dbReference type="EMBL" id="KAI7836281.1"/>
    </source>
</evidence>
<dbReference type="InterPro" id="IPR028896">
    <property type="entry name" value="GcvT/YgfZ/DmdA"/>
</dbReference>
<feature type="region of interest" description="Disordered" evidence="1">
    <location>
        <begin position="43"/>
        <end position="63"/>
    </location>
</feature>
<accession>A0AAD5DHI7</accession>
<reference evidence="3" key="1">
    <citation type="submission" date="2020-11" db="EMBL/GenBank/DDBJ databases">
        <title>Chlorella ohadii genome sequencing and assembly.</title>
        <authorList>
            <person name="Murik O."/>
            <person name="Treves H."/>
            <person name="Kedem I."/>
            <person name="Shotland Y."/>
            <person name="Kaplan A."/>
        </authorList>
    </citation>
    <scope>NUCLEOTIDE SEQUENCE</scope>
    <source>
        <strain evidence="3">1</strain>
    </source>
</reference>
<feature type="compositionally biased region" description="Low complexity" evidence="1">
    <location>
        <begin position="432"/>
        <end position="450"/>
    </location>
</feature>
<evidence type="ECO:0000256" key="1">
    <source>
        <dbReference type="SAM" id="MobiDB-lite"/>
    </source>
</evidence>
<feature type="compositionally biased region" description="Gly residues" evidence="1">
    <location>
        <begin position="393"/>
        <end position="402"/>
    </location>
</feature>
<evidence type="ECO:0000313" key="4">
    <source>
        <dbReference type="Proteomes" id="UP001205105"/>
    </source>
</evidence>
<feature type="compositionally biased region" description="Polar residues" evidence="1">
    <location>
        <begin position="43"/>
        <end position="54"/>
    </location>
</feature>
<feature type="compositionally biased region" description="Low complexity" evidence="1">
    <location>
        <begin position="403"/>
        <end position="416"/>
    </location>
</feature>
<dbReference type="Proteomes" id="UP001205105">
    <property type="component" value="Unassembled WGS sequence"/>
</dbReference>
<dbReference type="Pfam" id="PF01571">
    <property type="entry name" value="GCV_T"/>
    <property type="match status" value="1"/>
</dbReference>
<feature type="domain" description="GCVT N-terminal" evidence="2">
    <location>
        <begin position="111"/>
        <end position="295"/>
    </location>
</feature>
<feature type="region of interest" description="Disordered" evidence="1">
    <location>
        <begin position="389"/>
        <end position="450"/>
    </location>
</feature>